<dbReference type="RefSeq" id="WP_065200308.1">
    <property type="nucleotide sequence ID" value="NZ_LYVJ01000013.1"/>
</dbReference>
<protein>
    <recommendedName>
        <fullName evidence="3">DUF4440 domain-containing protein</fullName>
    </recommendedName>
</protein>
<comment type="caution">
    <text evidence="1">The sequence shown here is derived from an EMBL/GenBank/DDBJ whole genome shotgun (WGS) entry which is preliminary data.</text>
</comment>
<proteinExistence type="predicted"/>
<evidence type="ECO:0000313" key="2">
    <source>
        <dbReference type="Proteomes" id="UP000092256"/>
    </source>
</evidence>
<accession>A0A1A6XPA7</accession>
<sequence length="111" mass="12181">MPMLALLLLLSGLLGDGNGPAMGALRSQILLAESRPPSTAPHGNDAPSLLLYPLCQDRVLRLGVRHLPRHDRTGDGQPPARSAHIAQIWERADGQWRLRRVVSIDDLVMPR</sequence>
<dbReference type="EMBL" id="LYVJ01000013">
    <property type="protein sequence ID" value="OBU64783.1"/>
    <property type="molecule type" value="Genomic_DNA"/>
</dbReference>
<dbReference type="AlphaFoldDB" id="A0A1A6XPA7"/>
<evidence type="ECO:0000313" key="1">
    <source>
        <dbReference type="EMBL" id="OBU64783.1"/>
    </source>
</evidence>
<dbReference type="Proteomes" id="UP000092256">
    <property type="component" value="Unassembled WGS sequence"/>
</dbReference>
<gene>
    <name evidence="1" type="ORF">A9K58_16145</name>
</gene>
<organism evidence="1 2">
    <name type="scientific">Stenotrophomonas maltophilia</name>
    <name type="common">Pseudomonas maltophilia</name>
    <name type="synonym">Xanthomonas maltophilia</name>
    <dbReference type="NCBI Taxonomy" id="40324"/>
    <lineage>
        <taxon>Bacteria</taxon>
        <taxon>Pseudomonadati</taxon>
        <taxon>Pseudomonadota</taxon>
        <taxon>Gammaproteobacteria</taxon>
        <taxon>Lysobacterales</taxon>
        <taxon>Lysobacteraceae</taxon>
        <taxon>Stenotrophomonas</taxon>
        <taxon>Stenotrophomonas maltophilia group</taxon>
    </lineage>
</organism>
<reference evidence="1 2" key="1">
    <citation type="submission" date="2016-05" db="EMBL/GenBank/DDBJ databases">
        <title>Draft Genome Sequences of Stenotrophomonas maltophilia Strains Sm32COP, Sm41DVV, Sm46PAILV, SmF3, SmF22, SmSOFb1 and SmCVFa1, Isolated from Different Manures, in France.</title>
        <authorList>
            <person name="Nazaret S."/>
            <person name="Bodilis J."/>
        </authorList>
    </citation>
    <scope>NUCLEOTIDE SEQUENCE [LARGE SCALE GENOMIC DNA]</scope>
    <source>
        <strain evidence="1 2">Sm46PAILV</strain>
    </source>
</reference>
<evidence type="ECO:0008006" key="3">
    <source>
        <dbReference type="Google" id="ProtNLM"/>
    </source>
</evidence>
<name>A0A1A6XPA7_STEMA</name>
<dbReference type="OrthoDB" id="6046435at2"/>